<proteinExistence type="predicted"/>
<gene>
    <name evidence="1" type="ORF">L2E82_26096</name>
</gene>
<dbReference type="EMBL" id="CM042012">
    <property type="protein sequence ID" value="KAI3754012.1"/>
    <property type="molecule type" value="Genomic_DNA"/>
</dbReference>
<reference evidence="2" key="1">
    <citation type="journal article" date="2022" name="Mol. Ecol. Resour.">
        <title>The genomes of chicory, endive, great burdock and yacon provide insights into Asteraceae palaeo-polyploidization history and plant inulin production.</title>
        <authorList>
            <person name="Fan W."/>
            <person name="Wang S."/>
            <person name="Wang H."/>
            <person name="Wang A."/>
            <person name="Jiang F."/>
            <person name="Liu H."/>
            <person name="Zhao H."/>
            <person name="Xu D."/>
            <person name="Zhang Y."/>
        </authorList>
    </citation>
    <scope>NUCLEOTIDE SEQUENCE [LARGE SCALE GENOMIC DNA]</scope>
    <source>
        <strain evidence="2">cv. Punajuju</strain>
    </source>
</reference>
<keyword evidence="2" id="KW-1185">Reference proteome</keyword>
<reference evidence="1 2" key="2">
    <citation type="journal article" date="2022" name="Mol. Ecol. Resour.">
        <title>The genomes of chicory, endive, great burdock and yacon provide insights into Asteraceae paleo-polyploidization history and plant inulin production.</title>
        <authorList>
            <person name="Fan W."/>
            <person name="Wang S."/>
            <person name="Wang H."/>
            <person name="Wang A."/>
            <person name="Jiang F."/>
            <person name="Liu H."/>
            <person name="Zhao H."/>
            <person name="Xu D."/>
            <person name="Zhang Y."/>
        </authorList>
    </citation>
    <scope>NUCLEOTIDE SEQUENCE [LARGE SCALE GENOMIC DNA]</scope>
    <source>
        <strain evidence="2">cv. Punajuju</strain>
        <tissue evidence="1">Leaves</tissue>
    </source>
</reference>
<organism evidence="1 2">
    <name type="scientific">Cichorium intybus</name>
    <name type="common">Chicory</name>
    <dbReference type="NCBI Taxonomy" id="13427"/>
    <lineage>
        <taxon>Eukaryota</taxon>
        <taxon>Viridiplantae</taxon>
        <taxon>Streptophyta</taxon>
        <taxon>Embryophyta</taxon>
        <taxon>Tracheophyta</taxon>
        <taxon>Spermatophyta</taxon>
        <taxon>Magnoliopsida</taxon>
        <taxon>eudicotyledons</taxon>
        <taxon>Gunneridae</taxon>
        <taxon>Pentapetalae</taxon>
        <taxon>asterids</taxon>
        <taxon>campanulids</taxon>
        <taxon>Asterales</taxon>
        <taxon>Asteraceae</taxon>
        <taxon>Cichorioideae</taxon>
        <taxon>Cichorieae</taxon>
        <taxon>Cichoriinae</taxon>
        <taxon>Cichorium</taxon>
    </lineage>
</organism>
<evidence type="ECO:0000313" key="2">
    <source>
        <dbReference type="Proteomes" id="UP001055811"/>
    </source>
</evidence>
<comment type="caution">
    <text evidence="1">The sequence shown here is derived from an EMBL/GenBank/DDBJ whole genome shotgun (WGS) entry which is preliminary data.</text>
</comment>
<accession>A0ACB9E5F7</accession>
<sequence length="111" mass="12162">MLASPSSLSSWSPSSVSFFCSQRLTGSHQRFLSNPFASSFLKLFNSTKLENIKTLVHQIELLNTKADDGKTTSIHDAFHPPSLPRFTSVIPPATPKAYVGVTFFPEAIDCS</sequence>
<dbReference type="Proteomes" id="UP001055811">
    <property type="component" value="Linkage Group LG04"/>
</dbReference>
<name>A0ACB9E5F7_CICIN</name>
<evidence type="ECO:0000313" key="1">
    <source>
        <dbReference type="EMBL" id="KAI3754012.1"/>
    </source>
</evidence>
<protein>
    <submittedName>
        <fullName evidence="1">Uncharacterized protein</fullName>
    </submittedName>
</protein>